<dbReference type="GO" id="GO:0016567">
    <property type="term" value="P:protein ubiquitination"/>
    <property type="evidence" value="ECO:0007669"/>
    <property type="project" value="TreeGrafter"/>
</dbReference>
<evidence type="ECO:0000256" key="4">
    <source>
        <dbReference type="ARBA" id="ARBA00022771"/>
    </source>
</evidence>
<dbReference type="PANTHER" id="PTHR16079">
    <property type="entry name" value="UBIQUITIN LIGASE PROTEIN CHFR"/>
    <property type="match status" value="1"/>
</dbReference>
<feature type="domain" description="SH3" evidence="10">
    <location>
        <begin position="847"/>
        <end position="908"/>
    </location>
</feature>
<feature type="compositionally biased region" description="Low complexity" evidence="9">
    <location>
        <begin position="444"/>
        <end position="463"/>
    </location>
</feature>
<dbReference type="GO" id="GO:0004842">
    <property type="term" value="F:ubiquitin-protein transferase activity"/>
    <property type="evidence" value="ECO:0007669"/>
    <property type="project" value="TreeGrafter"/>
</dbReference>
<dbReference type="SUPFAM" id="SSF57850">
    <property type="entry name" value="RING/U-box"/>
    <property type="match status" value="2"/>
</dbReference>
<evidence type="ECO:0000259" key="10">
    <source>
        <dbReference type="PROSITE" id="PS50002"/>
    </source>
</evidence>
<keyword evidence="2 8" id="KW-0728">SH3 domain</keyword>
<dbReference type="Gene3D" id="3.30.40.10">
    <property type="entry name" value="Zinc/RING finger domain, C3HC4 (zinc finger)"/>
    <property type="match status" value="1"/>
</dbReference>
<feature type="region of interest" description="Disordered" evidence="9">
    <location>
        <begin position="802"/>
        <end position="840"/>
    </location>
</feature>
<feature type="region of interest" description="Disordered" evidence="9">
    <location>
        <begin position="137"/>
        <end position="227"/>
    </location>
</feature>
<dbReference type="Proteomes" id="UP000243515">
    <property type="component" value="Unassembled WGS sequence"/>
</dbReference>
<dbReference type="PROSITE" id="PS00518">
    <property type="entry name" value="ZF_RING_1"/>
    <property type="match status" value="1"/>
</dbReference>
<reference evidence="12 13" key="1">
    <citation type="journal article" date="2015" name="Environ. Microbiol.">
        <title>Metagenome sequence of Elaphomyces granulatus from sporocarp tissue reveals Ascomycota ectomycorrhizal fingerprints of genome expansion and a Proteobacteria-rich microbiome.</title>
        <authorList>
            <person name="Quandt C.A."/>
            <person name="Kohler A."/>
            <person name="Hesse C.N."/>
            <person name="Sharpton T.J."/>
            <person name="Martin F."/>
            <person name="Spatafora J.W."/>
        </authorList>
    </citation>
    <scope>NUCLEOTIDE SEQUENCE [LARGE SCALE GENOMIC DNA]</scope>
    <source>
        <strain evidence="12 13">OSC145934</strain>
    </source>
</reference>
<evidence type="ECO:0000256" key="3">
    <source>
        <dbReference type="ARBA" id="ARBA00022723"/>
    </source>
</evidence>
<feature type="compositionally biased region" description="Polar residues" evidence="9">
    <location>
        <begin position="545"/>
        <end position="562"/>
    </location>
</feature>
<dbReference type="PROSITE" id="PS50089">
    <property type="entry name" value="ZF_RING_2"/>
    <property type="match status" value="1"/>
</dbReference>
<dbReference type="OrthoDB" id="1305878at2759"/>
<dbReference type="SMART" id="SM00291">
    <property type="entry name" value="ZnF_ZZ"/>
    <property type="match status" value="1"/>
</dbReference>
<keyword evidence="6" id="KW-0832">Ubl conjugation</keyword>
<feature type="region of interest" description="Disordered" evidence="9">
    <location>
        <begin position="101"/>
        <end position="124"/>
    </location>
</feature>
<dbReference type="SMART" id="SM00326">
    <property type="entry name" value="SH3"/>
    <property type="match status" value="1"/>
</dbReference>
<dbReference type="Gene3D" id="2.30.30.40">
    <property type="entry name" value="SH3 Domains"/>
    <property type="match status" value="1"/>
</dbReference>
<feature type="compositionally biased region" description="Low complexity" evidence="9">
    <location>
        <begin position="471"/>
        <end position="487"/>
    </location>
</feature>
<keyword evidence="3" id="KW-0479">Metal-binding</keyword>
<dbReference type="InterPro" id="IPR013083">
    <property type="entry name" value="Znf_RING/FYVE/PHD"/>
</dbReference>
<evidence type="ECO:0000256" key="7">
    <source>
        <dbReference type="PROSITE-ProRule" id="PRU00175"/>
    </source>
</evidence>
<protein>
    <recommendedName>
        <fullName evidence="14">RING-type domain-containing protein</fullName>
    </recommendedName>
</protein>
<evidence type="ECO:0000256" key="9">
    <source>
        <dbReference type="SAM" id="MobiDB-lite"/>
    </source>
</evidence>
<dbReference type="InterPro" id="IPR052256">
    <property type="entry name" value="E3_ubiquitin-ligase_CHFR"/>
</dbReference>
<sequence length="910" mass="100212">MDLEKELTCSICTELLYQPLTLLDCLHAFCGSCLKEWFSWQASQPQTSGSAPRFTCPSCRAAVRESRPNATVTSLLDMFLQANPGKAKPDEEKEEIAKKYKPGDAVLPAEPSGVGSRESDEEDRRLLEEVRAMSLREVGIGDQSAAPSSQDGQSFRDRQVRNAGSGERADDERDRRQRNDRGARRQTRHHGGHSSGGTDSMAARSRTARQIEHQASLRSLLSSSDRGEVTVAEEILRHIVEEGLLDGIDLDSLDQAQEEELSERIAEAYRKRHQHRVDSQRRNSENTIRPRESDHRRSRSQTANGQATATATEPSRQPPVSQPQMLQPASTDRGHQRRASDQGSRRRETSPALVNHASSSDVTLRPAARSSSDITNQRHRPQAGRPKTREPLSVTVPRRATESESNVPGAWSAITRAGNPRQDNGKQTAPTNADVTTTGVTQNSSQGSRPAPLSSSSLLSGDPLRTDRSAASRPSSSRSSAPRVSPRFYPEPSIACDRCGRSGIQYDLHKNCPECCNGNYNLCLRCYRLGQGCLRWSGFGPSGQSMLVQRSSPSGQSNSTSEPLHILRSRRYRRPAETASQSLNDGRELTSDNPANRVDDGMFCDICQSSCNECFFQCSLCNEGEWGFCHRCVNRGKCCTHRLVPIRRILKSEQESAAASAGGARTTSGVPVANESYDVLSFFTKCDICTSQIPPSETRYHCPTCNDGDYDICTNCYLKLVASGKISKENGHNGWRRCLNGHRMIVVGFKDSQRVVLRDLVGGHTFKDSYVQSQGQNQSSAGKGAAVLSPELGSGEWYWKDGSERRKKASRTRTNSTINGHEAGPPSSPTTISPGLPSARRFPPNGGVGLVVLAMWSYYPDDDVKDELLFPRGAEIRETENVNDEWYWGYYAGTTGLFPGTYGRVIDDVS</sequence>
<feature type="compositionally biased region" description="Low complexity" evidence="9">
    <location>
        <begin position="829"/>
        <end position="838"/>
    </location>
</feature>
<dbReference type="EMBL" id="NPHW01004482">
    <property type="protein sequence ID" value="OXV07865.1"/>
    <property type="molecule type" value="Genomic_DNA"/>
</dbReference>
<dbReference type="InterPro" id="IPR036028">
    <property type="entry name" value="SH3-like_dom_sf"/>
</dbReference>
<feature type="compositionally biased region" description="Low complexity" evidence="9">
    <location>
        <begin position="301"/>
        <end position="312"/>
    </location>
</feature>
<dbReference type="GO" id="GO:0006511">
    <property type="term" value="P:ubiquitin-dependent protein catabolic process"/>
    <property type="evidence" value="ECO:0007669"/>
    <property type="project" value="TreeGrafter"/>
</dbReference>
<feature type="compositionally biased region" description="Polar residues" evidence="9">
    <location>
        <begin position="421"/>
        <end position="443"/>
    </location>
</feature>
<feature type="region of interest" description="Disordered" evidence="9">
    <location>
        <begin position="270"/>
        <end position="487"/>
    </location>
</feature>
<dbReference type="AlphaFoldDB" id="A0A232LUN3"/>
<feature type="compositionally biased region" description="Basic and acidic residues" evidence="9">
    <location>
        <begin position="167"/>
        <end position="183"/>
    </location>
</feature>
<evidence type="ECO:0000256" key="6">
    <source>
        <dbReference type="ARBA" id="ARBA00022843"/>
    </source>
</evidence>
<dbReference type="InterPro" id="IPR001841">
    <property type="entry name" value="Znf_RING"/>
</dbReference>
<dbReference type="Pfam" id="PF00569">
    <property type="entry name" value="ZZ"/>
    <property type="match status" value="1"/>
</dbReference>
<accession>A0A232LUN3</accession>
<proteinExistence type="inferred from homology"/>
<evidence type="ECO:0000256" key="5">
    <source>
        <dbReference type="ARBA" id="ARBA00022833"/>
    </source>
</evidence>
<evidence type="ECO:0000313" key="12">
    <source>
        <dbReference type="EMBL" id="OXV07865.1"/>
    </source>
</evidence>
<evidence type="ECO:0000256" key="8">
    <source>
        <dbReference type="PROSITE-ProRule" id="PRU00192"/>
    </source>
</evidence>
<dbReference type="InterPro" id="IPR000433">
    <property type="entry name" value="Znf_ZZ"/>
</dbReference>
<evidence type="ECO:0000256" key="2">
    <source>
        <dbReference type="ARBA" id="ARBA00022443"/>
    </source>
</evidence>
<keyword evidence="13" id="KW-1185">Reference proteome</keyword>
<dbReference type="PANTHER" id="PTHR16079:SF4">
    <property type="entry name" value="E3 UBIQUITIN-PROTEIN LIGASE CHFR"/>
    <property type="match status" value="1"/>
</dbReference>
<dbReference type="GO" id="GO:0008270">
    <property type="term" value="F:zinc ion binding"/>
    <property type="evidence" value="ECO:0007669"/>
    <property type="project" value="UniProtKB-KW"/>
</dbReference>
<dbReference type="SMART" id="SM00184">
    <property type="entry name" value="RING"/>
    <property type="match status" value="1"/>
</dbReference>
<dbReference type="GO" id="GO:0005634">
    <property type="term" value="C:nucleus"/>
    <property type="evidence" value="ECO:0007669"/>
    <property type="project" value="TreeGrafter"/>
</dbReference>
<dbReference type="InterPro" id="IPR018957">
    <property type="entry name" value="Znf_C3HC4_RING-type"/>
</dbReference>
<feature type="region of interest" description="Disordered" evidence="9">
    <location>
        <begin position="545"/>
        <end position="593"/>
    </location>
</feature>
<comment type="similarity">
    <text evidence="1">Belongs to the SH3RF family.</text>
</comment>
<keyword evidence="5" id="KW-0862">Zinc</keyword>
<evidence type="ECO:0008006" key="14">
    <source>
        <dbReference type="Google" id="ProtNLM"/>
    </source>
</evidence>
<dbReference type="InterPro" id="IPR043145">
    <property type="entry name" value="Znf_ZZ_sf"/>
</dbReference>
<dbReference type="Gene3D" id="3.30.60.90">
    <property type="match status" value="1"/>
</dbReference>
<comment type="caution">
    <text evidence="12">The sequence shown here is derived from an EMBL/GenBank/DDBJ whole genome shotgun (WGS) entry which is preliminary data.</text>
</comment>
<gene>
    <name evidence="12" type="ORF">Egran_04371</name>
</gene>
<dbReference type="InterPro" id="IPR001452">
    <property type="entry name" value="SH3_domain"/>
</dbReference>
<dbReference type="PROSITE" id="PS50002">
    <property type="entry name" value="SH3"/>
    <property type="match status" value="1"/>
</dbReference>
<evidence type="ECO:0000256" key="1">
    <source>
        <dbReference type="ARBA" id="ARBA00008649"/>
    </source>
</evidence>
<keyword evidence="4 7" id="KW-0863">Zinc-finger</keyword>
<dbReference type="Pfam" id="PF00097">
    <property type="entry name" value="zf-C3HC4"/>
    <property type="match status" value="1"/>
</dbReference>
<organism evidence="12 13">
    <name type="scientific">Elaphomyces granulatus</name>
    <dbReference type="NCBI Taxonomy" id="519963"/>
    <lineage>
        <taxon>Eukaryota</taxon>
        <taxon>Fungi</taxon>
        <taxon>Dikarya</taxon>
        <taxon>Ascomycota</taxon>
        <taxon>Pezizomycotina</taxon>
        <taxon>Eurotiomycetes</taxon>
        <taxon>Eurotiomycetidae</taxon>
        <taxon>Eurotiales</taxon>
        <taxon>Elaphomycetaceae</taxon>
        <taxon>Elaphomyces</taxon>
    </lineage>
</organism>
<feature type="compositionally biased region" description="Basic and acidic residues" evidence="9">
    <location>
        <begin position="332"/>
        <end position="349"/>
    </location>
</feature>
<feature type="domain" description="RING-type" evidence="11">
    <location>
        <begin position="9"/>
        <end position="60"/>
    </location>
</feature>
<dbReference type="CDD" id="cd00174">
    <property type="entry name" value="SH3"/>
    <property type="match status" value="1"/>
</dbReference>
<evidence type="ECO:0000259" key="11">
    <source>
        <dbReference type="PROSITE" id="PS50089"/>
    </source>
</evidence>
<name>A0A232LUN3_9EURO</name>
<feature type="compositionally biased region" description="Basic and acidic residues" evidence="9">
    <location>
        <begin position="276"/>
        <end position="295"/>
    </location>
</feature>
<dbReference type="SUPFAM" id="SSF50044">
    <property type="entry name" value="SH3-domain"/>
    <property type="match status" value="1"/>
</dbReference>
<evidence type="ECO:0000313" key="13">
    <source>
        <dbReference type="Proteomes" id="UP000243515"/>
    </source>
</evidence>
<dbReference type="InterPro" id="IPR017907">
    <property type="entry name" value="Znf_RING_CS"/>
</dbReference>